<dbReference type="PANTHER" id="PTHR45947:SF14">
    <property type="entry name" value="SLL1723 PROTEIN"/>
    <property type="match status" value="1"/>
</dbReference>
<protein>
    <submittedName>
        <fullName evidence="2">Glycosyltransferase</fullName>
    </submittedName>
</protein>
<evidence type="ECO:0000313" key="3">
    <source>
        <dbReference type="Proteomes" id="UP000651156"/>
    </source>
</evidence>
<gene>
    <name evidence="2" type="ORF">IQ230_11700</name>
</gene>
<dbReference type="PANTHER" id="PTHR45947">
    <property type="entry name" value="SULFOQUINOVOSYL TRANSFERASE SQD2"/>
    <property type="match status" value="1"/>
</dbReference>
<dbReference type="Gene3D" id="3.40.50.2000">
    <property type="entry name" value="Glycogen Phosphorylase B"/>
    <property type="match status" value="2"/>
</dbReference>
<evidence type="ECO:0000259" key="1">
    <source>
        <dbReference type="Pfam" id="PF00534"/>
    </source>
</evidence>
<comment type="caution">
    <text evidence="2">The sequence shown here is derived from an EMBL/GenBank/DDBJ whole genome shotgun (WGS) entry which is preliminary data.</text>
</comment>
<organism evidence="2 3">
    <name type="scientific">Gloeocapsopsis crepidinum LEGE 06123</name>
    <dbReference type="NCBI Taxonomy" id="588587"/>
    <lineage>
        <taxon>Bacteria</taxon>
        <taxon>Bacillati</taxon>
        <taxon>Cyanobacteriota</taxon>
        <taxon>Cyanophyceae</taxon>
        <taxon>Oscillatoriophycideae</taxon>
        <taxon>Chroococcales</taxon>
        <taxon>Chroococcaceae</taxon>
        <taxon>Gloeocapsopsis</taxon>
    </lineage>
</organism>
<name>A0ABR9URW6_9CHRO</name>
<dbReference type="InterPro" id="IPR050194">
    <property type="entry name" value="Glycosyltransferase_grp1"/>
</dbReference>
<dbReference type="InterPro" id="IPR001296">
    <property type="entry name" value="Glyco_trans_1"/>
</dbReference>
<dbReference type="EMBL" id="JADEWN010000025">
    <property type="protein sequence ID" value="MBE9191004.1"/>
    <property type="molecule type" value="Genomic_DNA"/>
</dbReference>
<dbReference type="Proteomes" id="UP000651156">
    <property type="component" value="Unassembled WGS sequence"/>
</dbReference>
<dbReference type="SUPFAM" id="SSF53756">
    <property type="entry name" value="UDP-Glycosyltransferase/glycogen phosphorylase"/>
    <property type="match status" value="1"/>
</dbReference>
<reference evidence="2 3" key="1">
    <citation type="submission" date="2020-10" db="EMBL/GenBank/DDBJ databases">
        <authorList>
            <person name="Castelo-Branco R."/>
            <person name="Eusebio N."/>
            <person name="Adriana R."/>
            <person name="Vieira A."/>
            <person name="Brugerolle De Fraissinette N."/>
            <person name="Rezende De Castro R."/>
            <person name="Schneider M.P."/>
            <person name="Vasconcelos V."/>
            <person name="Leao P.N."/>
        </authorList>
    </citation>
    <scope>NUCLEOTIDE SEQUENCE [LARGE SCALE GENOMIC DNA]</scope>
    <source>
        <strain evidence="2 3">LEGE 06123</strain>
    </source>
</reference>
<keyword evidence="3" id="KW-1185">Reference proteome</keyword>
<accession>A0ABR9URW6</accession>
<feature type="domain" description="Glycosyl transferase family 1" evidence="1">
    <location>
        <begin position="176"/>
        <end position="348"/>
    </location>
</feature>
<dbReference type="RefSeq" id="WP_193932167.1">
    <property type="nucleotide sequence ID" value="NZ_CAWPMZ010000051.1"/>
</dbReference>
<sequence length="374" mass="42323">MKTIGIYRRVFPLTSEAFIKEQSYNMMRYQPTFISNTLLQDIPFSNIAVSQNDLLGIKQAAFLLTRSHKLFKDFDSLRNLALIHAHFGPDGVYAMSIAEELRVPLMVTFHGYDITISRTALWRKGKFLYYQLIFHEEELKRKATKFLAVSNFIKNKLLEKKYPKEKIIQHYIGVDIEKFSPGKKSKERYILCVGRHTQKKGIDTLLRAFAKITNKHPEVLLIQVGTGTLSNTLHSLTKALGIEQRVRFLGAQPHEVVLNLMRGAEVFALASQTAKNGDCEGLPIVINEASACGIPVVSTWHSGIPEAILDGETGFLVQEKDDVALAEKLDILLSDCAIGEKMGQHGRQFTCEMFDIRKQTSKLEAIYDSLIQQF</sequence>
<proteinExistence type="predicted"/>
<dbReference type="Pfam" id="PF00534">
    <property type="entry name" value="Glycos_transf_1"/>
    <property type="match status" value="1"/>
</dbReference>
<evidence type="ECO:0000313" key="2">
    <source>
        <dbReference type="EMBL" id="MBE9191004.1"/>
    </source>
</evidence>